<proteinExistence type="predicted"/>
<reference evidence="2" key="1">
    <citation type="submission" date="2010-12" db="EMBL/GenBank/DDBJ databases">
        <title>Complete sequence of Bacillus cellulosilyticus DSM 2522.</title>
        <authorList>
            <consortium name="US DOE Joint Genome Institute"/>
            <person name="Lucas S."/>
            <person name="Copeland A."/>
            <person name="Lapidus A."/>
            <person name="Cheng J.-F."/>
            <person name="Bruce D."/>
            <person name="Goodwin L."/>
            <person name="Pitluck S."/>
            <person name="Chertkov O."/>
            <person name="Detter J.C."/>
            <person name="Han C."/>
            <person name="Tapia R."/>
            <person name="Land M."/>
            <person name="Hauser L."/>
            <person name="Jeffries C."/>
            <person name="Kyrpides N."/>
            <person name="Ivanova N."/>
            <person name="Mikhailova N."/>
            <person name="Brumm P."/>
            <person name="Mead D."/>
            <person name="Woyke T."/>
        </authorList>
    </citation>
    <scope>NUCLEOTIDE SEQUENCE [LARGE SCALE GENOMIC DNA]</scope>
    <source>
        <strain evidence="2">DSM 2522</strain>
    </source>
</reference>
<dbReference type="InterPro" id="IPR048147">
    <property type="entry name" value="CBO0543-like"/>
</dbReference>
<keyword evidence="1" id="KW-0812">Transmembrane</keyword>
<feature type="transmembrane region" description="Helical" evidence="1">
    <location>
        <begin position="96"/>
        <end position="114"/>
    </location>
</feature>
<dbReference type="Proteomes" id="UP000001401">
    <property type="component" value="Chromosome"/>
</dbReference>
<feature type="transmembrane region" description="Helical" evidence="1">
    <location>
        <begin position="126"/>
        <end position="143"/>
    </location>
</feature>
<evidence type="ECO:0000256" key="1">
    <source>
        <dbReference type="SAM" id="Phobius"/>
    </source>
</evidence>
<feature type="transmembrane region" description="Helical" evidence="1">
    <location>
        <begin position="63"/>
        <end position="84"/>
    </location>
</feature>
<name>E6TVM0_EVAC2</name>
<dbReference type="AlphaFoldDB" id="E6TVM0"/>
<dbReference type="OrthoDB" id="2622010at2"/>
<feature type="transmembrane region" description="Helical" evidence="1">
    <location>
        <begin position="5"/>
        <end position="24"/>
    </location>
</feature>
<dbReference type="KEGG" id="bco:Bcell_3912"/>
<dbReference type="EMBL" id="CP002394">
    <property type="protein sequence ID" value="ADU32148.1"/>
    <property type="molecule type" value="Genomic_DNA"/>
</dbReference>
<feature type="transmembrane region" description="Helical" evidence="1">
    <location>
        <begin position="30"/>
        <end position="51"/>
    </location>
</feature>
<accession>E6TVM0</accession>
<keyword evidence="3" id="KW-1185">Reference proteome</keyword>
<dbReference type="eggNOG" id="ENOG50308Z4">
    <property type="taxonomic scope" value="Bacteria"/>
</dbReference>
<sequence length="165" mass="19812">MKERWILRGLFVFGLILIPIVYRKQPIKDWILVFLIKCFYSWFIDSFVVASKQISYPVRILPHIFKIHVLFDVFLFPLACVMYNQLTYRNNTFLDIVIKVFLFSVPITLIEVWAERKTKLIKFRKNWSAWISFATLTLSFWLVRATMGAIRMWNDRNVHNSVEEV</sequence>
<protein>
    <submittedName>
        <fullName evidence="2">Uncharacterized protein</fullName>
    </submittedName>
</protein>
<keyword evidence="1" id="KW-0472">Membrane</keyword>
<evidence type="ECO:0000313" key="2">
    <source>
        <dbReference type="EMBL" id="ADU32148.1"/>
    </source>
</evidence>
<keyword evidence="1" id="KW-1133">Transmembrane helix</keyword>
<dbReference type="NCBIfam" id="NF041644">
    <property type="entry name" value="CBO0543_fam"/>
    <property type="match status" value="1"/>
</dbReference>
<gene>
    <name evidence="2" type="ordered locus">Bcell_3912</name>
</gene>
<dbReference type="HOGENOM" id="CLU_119466_1_0_9"/>
<organism evidence="2 3">
    <name type="scientific">Evansella cellulosilytica (strain ATCC 21833 / DSM 2522 / FERM P-1141 / JCM 9156 / N-4)</name>
    <name type="common">Bacillus cellulosilyticus</name>
    <dbReference type="NCBI Taxonomy" id="649639"/>
    <lineage>
        <taxon>Bacteria</taxon>
        <taxon>Bacillati</taxon>
        <taxon>Bacillota</taxon>
        <taxon>Bacilli</taxon>
        <taxon>Bacillales</taxon>
        <taxon>Bacillaceae</taxon>
        <taxon>Evansella</taxon>
    </lineage>
</organism>
<dbReference type="RefSeq" id="WP_013490478.1">
    <property type="nucleotide sequence ID" value="NC_014829.1"/>
</dbReference>
<evidence type="ECO:0000313" key="3">
    <source>
        <dbReference type="Proteomes" id="UP000001401"/>
    </source>
</evidence>